<keyword evidence="3" id="KW-1185">Reference proteome</keyword>
<feature type="chain" id="PRO_5042078884" evidence="1">
    <location>
        <begin position="20"/>
        <end position="169"/>
    </location>
</feature>
<sequence length="169" mass="19408">MRYISFISLSSALMWTAYANLIPQVHGQWESVRSWLTSLFHIQDKETGGLLQSRSEGARDIITELDLVVAREQLQDLDARETVKGDAEGEDLEVVMARFGSYRTLNLNPRSGSVRRSNAFEPKFFDDAEDWRARHPERDYESIRGLKPETTTCSRIVVQRQGTTVHVEY</sequence>
<comment type="caution">
    <text evidence="2">The sequence shown here is derived from an EMBL/GenBank/DDBJ whole genome shotgun (WGS) entry which is preliminary data.</text>
</comment>
<dbReference type="EMBL" id="JARIHO010000051">
    <property type="protein sequence ID" value="KAJ7321246.1"/>
    <property type="molecule type" value="Genomic_DNA"/>
</dbReference>
<proteinExistence type="predicted"/>
<evidence type="ECO:0000256" key="1">
    <source>
        <dbReference type="SAM" id="SignalP"/>
    </source>
</evidence>
<gene>
    <name evidence="2" type="ORF">DFH08DRAFT_818612</name>
</gene>
<accession>A0AAD6ZG18</accession>
<name>A0AAD6ZG18_9AGAR</name>
<dbReference type="AlphaFoldDB" id="A0AAD6ZG18"/>
<feature type="signal peptide" evidence="1">
    <location>
        <begin position="1"/>
        <end position="19"/>
    </location>
</feature>
<keyword evidence="1" id="KW-0732">Signal</keyword>
<reference evidence="2" key="1">
    <citation type="submission" date="2023-03" db="EMBL/GenBank/DDBJ databases">
        <title>Massive genome expansion in bonnet fungi (Mycena s.s.) driven by repeated elements and novel gene families across ecological guilds.</title>
        <authorList>
            <consortium name="Lawrence Berkeley National Laboratory"/>
            <person name="Harder C.B."/>
            <person name="Miyauchi S."/>
            <person name="Viragh M."/>
            <person name="Kuo A."/>
            <person name="Thoen E."/>
            <person name="Andreopoulos B."/>
            <person name="Lu D."/>
            <person name="Skrede I."/>
            <person name="Drula E."/>
            <person name="Henrissat B."/>
            <person name="Morin E."/>
            <person name="Kohler A."/>
            <person name="Barry K."/>
            <person name="LaButti K."/>
            <person name="Morin E."/>
            <person name="Salamov A."/>
            <person name="Lipzen A."/>
            <person name="Mereny Z."/>
            <person name="Hegedus B."/>
            <person name="Baldrian P."/>
            <person name="Stursova M."/>
            <person name="Weitz H."/>
            <person name="Taylor A."/>
            <person name="Grigoriev I.V."/>
            <person name="Nagy L.G."/>
            <person name="Martin F."/>
            <person name="Kauserud H."/>
        </authorList>
    </citation>
    <scope>NUCLEOTIDE SEQUENCE</scope>
    <source>
        <strain evidence="2">CBHHK002</strain>
    </source>
</reference>
<dbReference type="Proteomes" id="UP001218218">
    <property type="component" value="Unassembled WGS sequence"/>
</dbReference>
<evidence type="ECO:0000313" key="2">
    <source>
        <dbReference type="EMBL" id="KAJ7321246.1"/>
    </source>
</evidence>
<organism evidence="2 3">
    <name type="scientific">Mycena albidolilacea</name>
    <dbReference type="NCBI Taxonomy" id="1033008"/>
    <lineage>
        <taxon>Eukaryota</taxon>
        <taxon>Fungi</taxon>
        <taxon>Dikarya</taxon>
        <taxon>Basidiomycota</taxon>
        <taxon>Agaricomycotina</taxon>
        <taxon>Agaricomycetes</taxon>
        <taxon>Agaricomycetidae</taxon>
        <taxon>Agaricales</taxon>
        <taxon>Marasmiineae</taxon>
        <taxon>Mycenaceae</taxon>
        <taxon>Mycena</taxon>
    </lineage>
</organism>
<protein>
    <submittedName>
        <fullName evidence="2">Uncharacterized protein</fullName>
    </submittedName>
</protein>
<evidence type="ECO:0000313" key="3">
    <source>
        <dbReference type="Proteomes" id="UP001218218"/>
    </source>
</evidence>